<reference evidence="1 2" key="1">
    <citation type="submission" date="2019-02" db="EMBL/GenBank/DDBJ databases">
        <title>Deep-cultivation of Planctomycetes and their phenomic and genomic characterization uncovers novel biology.</title>
        <authorList>
            <person name="Wiegand S."/>
            <person name="Jogler M."/>
            <person name="Boedeker C."/>
            <person name="Pinto D."/>
            <person name="Vollmers J."/>
            <person name="Rivas-Marin E."/>
            <person name="Kohn T."/>
            <person name="Peeters S.H."/>
            <person name="Heuer A."/>
            <person name="Rast P."/>
            <person name="Oberbeckmann S."/>
            <person name="Bunk B."/>
            <person name="Jeske O."/>
            <person name="Meyerdierks A."/>
            <person name="Storesund J.E."/>
            <person name="Kallscheuer N."/>
            <person name="Luecker S."/>
            <person name="Lage O.M."/>
            <person name="Pohl T."/>
            <person name="Merkel B.J."/>
            <person name="Hornburger P."/>
            <person name="Mueller R.-W."/>
            <person name="Bruemmer F."/>
            <person name="Labrenz M."/>
            <person name="Spormann A.M."/>
            <person name="Op den Camp H."/>
            <person name="Overmann J."/>
            <person name="Amann R."/>
            <person name="Jetten M.S.M."/>
            <person name="Mascher T."/>
            <person name="Medema M.H."/>
            <person name="Devos D.P."/>
            <person name="Kaster A.-K."/>
            <person name="Ovreas L."/>
            <person name="Rohde M."/>
            <person name="Galperin M.Y."/>
            <person name="Jogler C."/>
        </authorList>
    </citation>
    <scope>NUCLEOTIDE SEQUENCE [LARGE SCALE GENOMIC DNA]</scope>
    <source>
        <strain evidence="1 2">ETA_A1</strain>
    </source>
</reference>
<organism evidence="1 2">
    <name type="scientific">Urbifossiella limnaea</name>
    <dbReference type="NCBI Taxonomy" id="2528023"/>
    <lineage>
        <taxon>Bacteria</taxon>
        <taxon>Pseudomonadati</taxon>
        <taxon>Planctomycetota</taxon>
        <taxon>Planctomycetia</taxon>
        <taxon>Gemmatales</taxon>
        <taxon>Gemmataceae</taxon>
        <taxon>Urbifossiella</taxon>
    </lineage>
</organism>
<dbReference type="Proteomes" id="UP000319576">
    <property type="component" value="Chromosome"/>
</dbReference>
<proteinExistence type="predicted"/>
<dbReference type="AlphaFoldDB" id="A0A517XQR0"/>
<dbReference type="KEGG" id="uli:ETAA1_17860"/>
<name>A0A517XQR0_9BACT</name>
<dbReference type="EMBL" id="CP036273">
    <property type="protein sequence ID" value="QDU19848.1"/>
    <property type="molecule type" value="Genomic_DNA"/>
</dbReference>
<protein>
    <submittedName>
        <fullName evidence="1">Uncharacterized protein</fullName>
    </submittedName>
</protein>
<evidence type="ECO:0000313" key="2">
    <source>
        <dbReference type="Proteomes" id="UP000319576"/>
    </source>
</evidence>
<evidence type="ECO:0000313" key="1">
    <source>
        <dbReference type="EMBL" id="QDU19848.1"/>
    </source>
</evidence>
<keyword evidence="2" id="KW-1185">Reference proteome</keyword>
<sequence length="173" mass="19818">MRVGRWTRRLLLAALACSPCLWCWGCWTVGSIPHDRFLRLLRGDQEVRVTRVEGMHLATPFVIDDPESLDYLTAALRAAEPDGYVPKRRDESDRTGPTLGVRVWAGRFGPYETSFDLPNDERVSGMTVFCELDDHYYFWVPLPQPVPPPLARAFAAKREWDRANRPLPPGHTR</sequence>
<accession>A0A517XQR0</accession>
<gene>
    <name evidence="1" type="ORF">ETAA1_17860</name>
</gene>